<sequence>MPYEDAKEFFDDEDLPPKLVGNRDEFREREYVNESKDLVLGLNLASRLIQLHPWKYQSHVPRSIDGGAFEVLTADPEYARTAPKSVEQNVEVLKMLGFVPKLDIDTDMDNGWAAYIPDEDVNDTILITYNLIKFLTSDATSYRCKAAGSVKGSGVGIPLWRNELCAVE</sequence>
<gene>
    <name evidence="1" type="ORF">DFL_000864</name>
</gene>
<name>A0A437AFE3_ARTFL</name>
<accession>A0A437AFE3</accession>
<dbReference type="VEuPathDB" id="FungiDB:DFL_000864"/>
<reference evidence="1 2" key="1">
    <citation type="submission" date="2019-01" db="EMBL/GenBank/DDBJ databases">
        <title>Intercellular communication is required for trap formation in the nematode-trapping fungus Duddingtonia flagrans.</title>
        <authorList>
            <person name="Youssar L."/>
            <person name="Wernet V."/>
            <person name="Hensel N."/>
            <person name="Hildebrandt H.-G."/>
            <person name="Fischer R."/>
        </authorList>
    </citation>
    <scope>NUCLEOTIDE SEQUENCE [LARGE SCALE GENOMIC DNA]</scope>
    <source>
        <strain evidence="1 2">CBS H-5679</strain>
    </source>
</reference>
<dbReference type="AlphaFoldDB" id="A0A437AFE3"/>
<keyword evidence="2" id="KW-1185">Reference proteome</keyword>
<evidence type="ECO:0000313" key="2">
    <source>
        <dbReference type="Proteomes" id="UP000283090"/>
    </source>
</evidence>
<comment type="caution">
    <text evidence="1">The sequence shown here is derived from an EMBL/GenBank/DDBJ whole genome shotgun (WGS) entry which is preliminary data.</text>
</comment>
<dbReference type="RefSeq" id="XP_067495420.1">
    <property type="nucleotide sequence ID" value="XM_067638399.1"/>
</dbReference>
<dbReference type="Proteomes" id="UP000283090">
    <property type="component" value="Unassembled WGS sequence"/>
</dbReference>
<evidence type="ECO:0000313" key="1">
    <source>
        <dbReference type="EMBL" id="RVD89876.1"/>
    </source>
</evidence>
<dbReference type="GeneID" id="93583175"/>
<organism evidence="1 2">
    <name type="scientific">Arthrobotrys flagrans</name>
    <name type="common">Nematode-trapping fungus</name>
    <name type="synonym">Trichothecium flagrans</name>
    <dbReference type="NCBI Taxonomy" id="97331"/>
    <lineage>
        <taxon>Eukaryota</taxon>
        <taxon>Fungi</taxon>
        <taxon>Dikarya</taxon>
        <taxon>Ascomycota</taxon>
        <taxon>Pezizomycotina</taxon>
        <taxon>Orbiliomycetes</taxon>
        <taxon>Orbiliales</taxon>
        <taxon>Orbiliaceae</taxon>
        <taxon>Arthrobotrys</taxon>
    </lineage>
</organism>
<protein>
    <submittedName>
        <fullName evidence="1">Uncharacterized protein</fullName>
    </submittedName>
</protein>
<dbReference type="EMBL" id="SAEB01000001">
    <property type="protein sequence ID" value="RVD89876.1"/>
    <property type="molecule type" value="Genomic_DNA"/>
</dbReference>
<proteinExistence type="predicted"/>